<proteinExistence type="predicted"/>
<accession>A0AAV4VZD3</accession>
<protein>
    <submittedName>
        <fullName evidence="1">Uncharacterized protein</fullName>
    </submittedName>
</protein>
<dbReference type="Proteomes" id="UP001054945">
    <property type="component" value="Unassembled WGS sequence"/>
</dbReference>
<name>A0AAV4VZD3_CAEEX</name>
<organism evidence="1 2">
    <name type="scientific">Caerostris extrusa</name>
    <name type="common">Bark spider</name>
    <name type="synonym">Caerostris bankana</name>
    <dbReference type="NCBI Taxonomy" id="172846"/>
    <lineage>
        <taxon>Eukaryota</taxon>
        <taxon>Metazoa</taxon>
        <taxon>Ecdysozoa</taxon>
        <taxon>Arthropoda</taxon>
        <taxon>Chelicerata</taxon>
        <taxon>Arachnida</taxon>
        <taxon>Araneae</taxon>
        <taxon>Araneomorphae</taxon>
        <taxon>Entelegynae</taxon>
        <taxon>Araneoidea</taxon>
        <taxon>Araneidae</taxon>
        <taxon>Caerostris</taxon>
    </lineage>
</organism>
<dbReference type="EMBL" id="BPLR01015396">
    <property type="protein sequence ID" value="GIY75831.1"/>
    <property type="molecule type" value="Genomic_DNA"/>
</dbReference>
<keyword evidence="2" id="KW-1185">Reference proteome</keyword>
<comment type="caution">
    <text evidence="1">The sequence shown here is derived from an EMBL/GenBank/DDBJ whole genome shotgun (WGS) entry which is preliminary data.</text>
</comment>
<dbReference type="AlphaFoldDB" id="A0AAV4VZD3"/>
<sequence>MELNGIESNRKHVSQIFCQRIVVALLCWTKRQTGIPVHISATDHSTPLDGHPIRFSSEAGPIHRRYNRCPQNKEIHCLVSNSPRFHRPLVDARARDQRIIWRGLKCSGITGGNGHRAPDSWGRCLGDYWPNRLFPDSGMVGIWHVLNISREYDGLKSFPHSNLCNAFPLFFRQDNRPEEEWKCSKHADIFSQLAIILSFSFQRNSYALQSSMHACSSHKSLVMKCPEDTVKVLYALWKHKFAEFSDSANQIYIF</sequence>
<gene>
    <name evidence="1" type="ORF">CEXT_719631</name>
</gene>
<evidence type="ECO:0000313" key="1">
    <source>
        <dbReference type="EMBL" id="GIY75831.1"/>
    </source>
</evidence>
<evidence type="ECO:0000313" key="2">
    <source>
        <dbReference type="Proteomes" id="UP001054945"/>
    </source>
</evidence>
<reference evidence="1 2" key="1">
    <citation type="submission" date="2021-06" db="EMBL/GenBank/DDBJ databases">
        <title>Caerostris extrusa draft genome.</title>
        <authorList>
            <person name="Kono N."/>
            <person name="Arakawa K."/>
        </authorList>
    </citation>
    <scope>NUCLEOTIDE SEQUENCE [LARGE SCALE GENOMIC DNA]</scope>
</reference>